<evidence type="ECO:0000259" key="1">
    <source>
        <dbReference type="Pfam" id="PF13302"/>
    </source>
</evidence>
<feature type="domain" description="N-acetyltransferase" evidence="1">
    <location>
        <begin position="22"/>
        <end position="75"/>
    </location>
</feature>
<reference evidence="2 3" key="1">
    <citation type="submission" date="2021-08" db="EMBL/GenBank/DDBJ databases">
        <title>WGS of actinomycetes from Thailand.</title>
        <authorList>
            <person name="Thawai C."/>
        </authorList>
    </citation>
    <scope>NUCLEOTIDE SEQUENCE [LARGE SCALE GENOMIC DNA]</scope>
    <source>
        <strain evidence="2 3">PLK6-54</strain>
    </source>
</reference>
<dbReference type="PANTHER" id="PTHR43792:SF16">
    <property type="entry name" value="N-ACETYLTRANSFERASE DOMAIN-CONTAINING PROTEIN"/>
    <property type="match status" value="1"/>
</dbReference>
<accession>A0ABS7QAM3</accession>
<organism evidence="2 3">
    <name type="scientific">Actinacidiphila acidipaludis</name>
    <dbReference type="NCBI Taxonomy" id="2873382"/>
    <lineage>
        <taxon>Bacteria</taxon>
        <taxon>Bacillati</taxon>
        <taxon>Actinomycetota</taxon>
        <taxon>Actinomycetes</taxon>
        <taxon>Kitasatosporales</taxon>
        <taxon>Streptomycetaceae</taxon>
        <taxon>Actinacidiphila</taxon>
    </lineage>
</organism>
<protein>
    <submittedName>
        <fullName evidence="2">GNAT family N-acetyltransferase</fullName>
    </submittedName>
</protein>
<keyword evidence="3" id="KW-1185">Reference proteome</keyword>
<comment type="caution">
    <text evidence="2">The sequence shown here is derived from an EMBL/GenBank/DDBJ whole genome shotgun (WGS) entry which is preliminary data.</text>
</comment>
<dbReference type="Gene3D" id="3.40.630.30">
    <property type="match status" value="1"/>
</dbReference>
<dbReference type="InterPro" id="IPR051531">
    <property type="entry name" value="N-acetyltransferase"/>
</dbReference>
<name>A0ABS7QAM3_9ACTN</name>
<dbReference type="Proteomes" id="UP000778578">
    <property type="component" value="Unassembled WGS sequence"/>
</dbReference>
<dbReference type="Pfam" id="PF13302">
    <property type="entry name" value="Acetyltransf_3"/>
    <property type="match status" value="1"/>
</dbReference>
<proteinExistence type="predicted"/>
<dbReference type="SUPFAM" id="SSF55729">
    <property type="entry name" value="Acyl-CoA N-acyltransferases (Nat)"/>
    <property type="match status" value="1"/>
</dbReference>
<dbReference type="PANTHER" id="PTHR43792">
    <property type="entry name" value="GNAT FAMILY, PUTATIVE (AFU_ORTHOLOGUE AFUA_3G00765)-RELATED-RELATED"/>
    <property type="match status" value="1"/>
</dbReference>
<evidence type="ECO:0000313" key="2">
    <source>
        <dbReference type="EMBL" id="MBY8880220.1"/>
    </source>
</evidence>
<dbReference type="InterPro" id="IPR000182">
    <property type="entry name" value="GNAT_dom"/>
</dbReference>
<gene>
    <name evidence="2" type="ORF">K7862_21655</name>
</gene>
<dbReference type="EMBL" id="JAINZZ010000028">
    <property type="protein sequence ID" value="MBY8880220.1"/>
    <property type="molecule type" value="Genomic_DNA"/>
</dbReference>
<sequence length="113" mass="12643">MASPVTLAQWLRPRPGRRNGTGLPLLPSFWGRGHATEGARALVRHGFTQLHLDRIVATTMTVNTASRRVMEKSGLSLTRTFFLDWPDPIAGAEHGDVEYAVTREAWARRHDRG</sequence>
<dbReference type="InterPro" id="IPR016181">
    <property type="entry name" value="Acyl_CoA_acyltransferase"/>
</dbReference>
<evidence type="ECO:0000313" key="3">
    <source>
        <dbReference type="Proteomes" id="UP000778578"/>
    </source>
</evidence>